<dbReference type="RefSeq" id="WP_073539711.1">
    <property type="nucleotide sequence ID" value="NZ_CP018335.1"/>
</dbReference>
<feature type="transmembrane region" description="Helical" evidence="1">
    <location>
        <begin position="57"/>
        <end position="79"/>
    </location>
</feature>
<evidence type="ECO:0008006" key="4">
    <source>
        <dbReference type="Google" id="ProtNLM"/>
    </source>
</evidence>
<feature type="transmembrane region" description="Helical" evidence="1">
    <location>
        <begin position="6"/>
        <end position="22"/>
    </location>
</feature>
<dbReference type="PANTHER" id="PTHR36111">
    <property type="entry name" value="INNER MEMBRANE PROTEIN-RELATED"/>
    <property type="match status" value="1"/>
</dbReference>
<evidence type="ECO:0000313" key="3">
    <source>
        <dbReference type="Proteomes" id="UP000184604"/>
    </source>
</evidence>
<keyword evidence="1" id="KW-0812">Transmembrane</keyword>
<dbReference type="InterPro" id="IPR007563">
    <property type="entry name" value="DUF554"/>
</dbReference>
<protein>
    <recommendedName>
        <fullName evidence="4">DUF554 domain-containing protein</fullName>
    </recommendedName>
</protein>
<keyword evidence="1" id="KW-1133">Transmembrane helix</keyword>
<feature type="transmembrane region" description="Helical" evidence="1">
    <location>
        <begin position="182"/>
        <end position="204"/>
    </location>
</feature>
<dbReference type="AlphaFoldDB" id="A0A1L5FBA5"/>
<evidence type="ECO:0000313" key="2">
    <source>
        <dbReference type="EMBL" id="APM40100.1"/>
    </source>
</evidence>
<feature type="transmembrane region" description="Helical" evidence="1">
    <location>
        <begin position="210"/>
        <end position="228"/>
    </location>
</feature>
<feature type="transmembrane region" description="Helical" evidence="1">
    <location>
        <begin position="34"/>
        <end position="51"/>
    </location>
</feature>
<dbReference type="Pfam" id="PF04474">
    <property type="entry name" value="DUF554"/>
    <property type="match status" value="1"/>
</dbReference>
<sequence>MLIGTIVNFIAIVGGSLVGLLFKGGVSEKVSNTIIQGVSLCVIYIGILGVAKSSNVVLIITSMVIGGFIGEIIDIDNSIERLGNKIEDKFKNKNVKISEGFVTASLLFCVGSMAIVGSLESGLEGNNKILFAKSMLDGITSIIFSSSLGIGVMISSISVLIYQGIITIAAFGLKTILIQSVITDMTAVGSLLIIGLGFNLLGIVKIKVANLLPAIFIPIFYQAILNLVQ</sequence>
<feature type="transmembrane region" description="Helical" evidence="1">
    <location>
        <begin position="100"/>
        <end position="119"/>
    </location>
</feature>
<evidence type="ECO:0000256" key="1">
    <source>
        <dbReference type="SAM" id="Phobius"/>
    </source>
</evidence>
<keyword evidence="1" id="KW-0472">Membrane</keyword>
<accession>A0A1L5FBA5</accession>
<dbReference type="EMBL" id="CP018335">
    <property type="protein sequence ID" value="APM40100.1"/>
    <property type="molecule type" value="Genomic_DNA"/>
</dbReference>
<dbReference type="Proteomes" id="UP000184604">
    <property type="component" value="Chromosome"/>
</dbReference>
<reference evidence="2 3" key="1">
    <citation type="submission" date="2016-12" db="EMBL/GenBank/DDBJ databases">
        <title>Complete genome sequence of Clostridium kluyveri JZZ isolated from the pit mud of a Chinese flavor liquor-making factory.</title>
        <authorList>
            <person name="Wang Y."/>
        </authorList>
    </citation>
    <scope>NUCLEOTIDE SEQUENCE [LARGE SCALE GENOMIC DNA]</scope>
    <source>
        <strain evidence="2 3">JZZ</strain>
    </source>
</reference>
<dbReference type="OrthoDB" id="9797976at2"/>
<dbReference type="PANTHER" id="PTHR36111:SF2">
    <property type="entry name" value="INNER MEMBRANE PROTEIN"/>
    <property type="match status" value="1"/>
</dbReference>
<organism evidence="2 3">
    <name type="scientific">Clostridium kluyveri</name>
    <dbReference type="NCBI Taxonomy" id="1534"/>
    <lineage>
        <taxon>Bacteria</taxon>
        <taxon>Bacillati</taxon>
        <taxon>Bacillota</taxon>
        <taxon>Clostridia</taxon>
        <taxon>Eubacteriales</taxon>
        <taxon>Clostridiaceae</taxon>
        <taxon>Clostridium</taxon>
    </lineage>
</organism>
<gene>
    <name evidence="2" type="ORF">BS101_15805</name>
</gene>
<proteinExistence type="predicted"/>
<feature type="transmembrane region" description="Helical" evidence="1">
    <location>
        <begin position="139"/>
        <end position="162"/>
    </location>
</feature>
<name>A0A1L5FBA5_CLOKL</name>